<protein>
    <submittedName>
        <fullName evidence="1">Uncharacterized protein</fullName>
    </submittedName>
</protein>
<evidence type="ECO:0000313" key="2">
    <source>
        <dbReference type="Proteomes" id="UP000596742"/>
    </source>
</evidence>
<proteinExistence type="predicted"/>
<name>A0A8B6DEZ7_MYTGA</name>
<reference evidence="1" key="1">
    <citation type="submission" date="2018-11" db="EMBL/GenBank/DDBJ databases">
        <authorList>
            <person name="Alioto T."/>
            <person name="Alioto T."/>
        </authorList>
    </citation>
    <scope>NUCLEOTIDE SEQUENCE</scope>
</reference>
<dbReference type="EMBL" id="UYJE01003289">
    <property type="protein sequence ID" value="VDI18048.1"/>
    <property type="molecule type" value="Genomic_DNA"/>
</dbReference>
<keyword evidence="2" id="KW-1185">Reference proteome</keyword>
<organism evidence="1 2">
    <name type="scientific">Mytilus galloprovincialis</name>
    <name type="common">Mediterranean mussel</name>
    <dbReference type="NCBI Taxonomy" id="29158"/>
    <lineage>
        <taxon>Eukaryota</taxon>
        <taxon>Metazoa</taxon>
        <taxon>Spiralia</taxon>
        <taxon>Lophotrochozoa</taxon>
        <taxon>Mollusca</taxon>
        <taxon>Bivalvia</taxon>
        <taxon>Autobranchia</taxon>
        <taxon>Pteriomorphia</taxon>
        <taxon>Mytilida</taxon>
        <taxon>Mytiloidea</taxon>
        <taxon>Mytilidae</taxon>
        <taxon>Mytilinae</taxon>
        <taxon>Mytilus</taxon>
    </lineage>
</organism>
<sequence length="107" mass="12151">MERGKPFLTPGTAIIVCQFRRGSPSDYLHYTLRQISLQDGSTRLYSFRRRLYKTKHCSCKGSEPFCCNTGWRITLVGSRFTHPAESRYAPVEGEALAVVDALDNFQS</sequence>
<comment type="caution">
    <text evidence="1">The sequence shown here is derived from an EMBL/GenBank/DDBJ whole genome shotgun (WGS) entry which is preliminary data.</text>
</comment>
<accession>A0A8B6DEZ7</accession>
<dbReference type="Proteomes" id="UP000596742">
    <property type="component" value="Unassembled WGS sequence"/>
</dbReference>
<gene>
    <name evidence="1" type="ORF">MGAL_10B004275</name>
</gene>
<evidence type="ECO:0000313" key="1">
    <source>
        <dbReference type="EMBL" id="VDI18048.1"/>
    </source>
</evidence>
<dbReference type="AlphaFoldDB" id="A0A8B6DEZ7"/>